<comment type="catalytic activity">
    <reaction evidence="1">
        <text>ATP + protein L-histidine = ADP + protein N-phospho-L-histidine.</text>
        <dbReference type="EC" id="2.7.13.3"/>
    </reaction>
</comment>
<dbReference type="Gene3D" id="1.20.5.1930">
    <property type="match status" value="1"/>
</dbReference>
<dbReference type="PANTHER" id="PTHR24421">
    <property type="entry name" value="NITRATE/NITRITE SENSOR PROTEIN NARX-RELATED"/>
    <property type="match status" value="1"/>
</dbReference>
<keyword evidence="9" id="KW-0472">Membrane</keyword>
<feature type="domain" description="Putative sensor" evidence="11">
    <location>
        <begin position="25"/>
        <end position="203"/>
    </location>
</feature>
<keyword evidence="4" id="KW-0808">Transferase</keyword>
<dbReference type="GO" id="GO:0016020">
    <property type="term" value="C:membrane"/>
    <property type="evidence" value="ECO:0007669"/>
    <property type="project" value="InterPro"/>
</dbReference>
<dbReference type="InterPro" id="IPR050482">
    <property type="entry name" value="Sensor_HK_TwoCompSys"/>
</dbReference>
<keyword evidence="9" id="KW-1133">Transmembrane helix</keyword>
<evidence type="ECO:0000256" key="5">
    <source>
        <dbReference type="ARBA" id="ARBA00022741"/>
    </source>
</evidence>
<feature type="domain" description="Signal transduction histidine kinase subgroup 3 dimerisation and phosphoacceptor" evidence="10">
    <location>
        <begin position="232"/>
        <end position="297"/>
    </location>
</feature>
<keyword evidence="13" id="KW-1185">Reference proteome</keyword>
<gene>
    <name evidence="12" type="ORF">SAMN04489726_1640</name>
</gene>
<keyword evidence="9" id="KW-0812">Transmembrane</keyword>
<keyword evidence="5" id="KW-0547">Nucleotide-binding</keyword>
<dbReference type="InterPro" id="IPR011712">
    <property type="entry name" value="Sig_transdc_His_kin_sub3_dim/P"/>
</dbReference>
<dbReference type="EC" id="2.7.13.3" evidence="2"/>
<evidence type="ECO:0000259" key="10">
    <source>
        <dbReference type="Pfam" id="PF07730"/>
    </source>
</evidence>
<dbReference type="PANTHER" id="PTHR24421:SF10">
    <property type="entry name" value="NITRATE_NITRITE SENSOR PROTEIN NARQ"/>
    <property type="match status" value="1"/>
</dbReference>
<dbReference type="Pfam" id="PF07730">
    <property type="entry name" value="HisKA_3"/>
    <property type="match status" value="1"/>
</dbReference>
<evidence type="ECO:0000256" key="4">
    <source>
        <dbReference type="ARBA" id="ARBA00022679"/>
    </source>
</evidence>
<dbReference type="Pfam" id="PF13796">
    <property type="entry name" value="Sensor"/>
    <property type="match status" value="1"/>
</dbReference>
<dbReference type="STRING" id="211114.SAMN04489726_1640"/>
<name>A0A1G9T916_ALLAB</name>
<dbReference type="InterPro" id="IPR025828">
    <property type="entry name" value="Put_sensor_dom"/>
</dbReference>
<evidence type="ECO:0000256" key="7">
    <source>
        <dbReference type="ARBA" id="ARBA00022840"/>
    </source>
</evidence>
<dbReference type="Gene3D" id="3.30.565.10">
    <property type="entry name" value="Histidine kinase-like ATPase, C-terminal domain"/>
    <property type="match status" value="1"/>
</dbReference>
<evidence type="ECO:0000256" key="3">
    <source>
        <dbReference type="ARBA" id="ARBA00022553"/>
    </source>
</evidence>
<feature type="transmembrane region" description="Helical" evidence="9">
    <location>
        <begin position="22"/>
        <end position="43"/>
    </location>
</feature>
<evidence type="ECO:0000256" key="6">
    <source>
        <dbReference type="ARBA" id="ARBA00022777"/>
    </source>
</evidence>
<dbReference type="AlphaFoldDB" id="A0A1G9T916"/>
<dbReference type="GO" id="GO:0005524">
    <property type="term" value="F:ATP binding"/>
    <property type="evidence" value="ECO:0007669"/>
    <property type="project" value="UniProtKB-KW"/>
</dbReference>
<keyword evidence="8" id="KW-0902">Two-component regulatory system</keyword>
<dbReference type="SUPFAM" id="SSF55874">
    <property type="entry name" value="ATPase domain of HSP90 chaperone/DNA topoisomerase II/histidine kinase"/>
    <property type="match status" value="1"/>
</dbReference>
<feature type="transmembrane region" description="Helical" evidence="9">
    <location>
        <begin position="120"/>
        <end position="149"/>
    </location>
</feature>
<sequence>MIGMTTKGTPVRAHLGAVGRRALVLVGLVPSAMITLFAGIALLISAMMIVAAGIGLVLVPLALVALRGWTDLHRVLAGRLLGREVPVRSRGLRGGVGSWWKQLLGDRATYRDLLWMPLQVVVGGALGLAAMLLLGIPVVSVAAMVLWWLPIGAELQYLPGFAMGDPLSAYGLGIPGLLLGSLLAYKLIPPMAQAWAELTARLLHESTVDALEKRVDVLTETRADALHAHNAELRRIERDLHDGTQAKLVSISLRLGIAQQVVREEPETALTLMSEAQQRTDSAMAELRTIARTIYPPILADRGLTGALHSLVADSGVPAHLELGEVGALPAAIEAAAYFVVAESLANVGKHSGASFALVSVGRIDDHLRVSITDDGRGGIEESRGSGVTGIRRRVAALDGRTTVDSPVGGPTTVTAEFPCAP</sequence>
<keyword evidence="3" id="KW-0597">Phosphoprotein</keyword>
<evidence type="ECO:0000256" key="9">
    <source>
        <dbReference type="SAM" id="Phobius"/>
    </source>
</evidence>
<evidence type="ECO:0000256" key="2">
    <source>
        <dbReference type="ARBA" id="ARBA00012438"/>
    </source>
</evidence>
<dbReference type="InterPro" id="IPR036890">
    <property type="entry name" value="HATPase_C_sf"/>
</dbReference>
<dbReference type="GO" id="GO:0046983">
    <property type="term" value="F:protein dimerization activity"/>
    <property type="evidence" value="ECO:0007669"/>
    <property type="project" value="InterPro"/>
</dbReference>
<evidence type="ECO:0000259" key="11">
    <source>
        <dbReference type="Pfam" id="PF13796"/>
    </source>
</evidence>
<evidence type="ECO:0000256" key="1">
    <source>
        <dbReference type="ARBA" id="ARBA00000085"/>
    </source>
</evidence>
<keyword evidence="7" id="KW-0067">ATP-binding</keyword>
<keyword evidence="6 12" id="KW-0418">Kinase</keyword>
<organism evidence="12 13">
    <name type="scientific">Allokutzneria albata</name>
    <name type="common">Kibdelosporangium albatum</name>
    <dbReference type="NCBI Taxonomy" id="211114"/>
    <lineage>
        <taxon>Bacteria</taxon>
        <taxon>Bacillati</taxon>
        <taxon>Actinomycetota</taxon>
        <taxon>Actinomycetes</taxon>
        <taxon>Pseudonocardiales</taxon>
        <taxon>Pseudonocardiaceae</taxon>
        <taxon>Allokutzneria</taxon>
    </lineage>
</organism>
<accession>A0A1G9T916</accession>
<evidence type="ECO:0000256" key="8">
    <source>
        <dbReference type="ARBA" id="ARBA00023012"/>
    </source>
</evidence>
<evidence type="ECO:0000313" key="13">
    <source>
        <dbReference type="Proteomes" id="UP000183376"/>
    </source>
</evidence>
<feature type="transmembrane region" description="Helical" evidence="9">
    <location>
        <begin position="169"/>
        <end position="188"/>
    </location>
</feature>
<dbReference type="Proteomes" id="UP000183376">
    <property type="component" value="Chromosome I"/>
</dbReference>
<protein>
    <recommendedName>
        <fullName evidence="2">histidine kinase</fullName>
        <ecNumber evidence="2">2.7.13.3</ecNumber>
    </recommendedName>
</protein>
<proteinExistence type="predicted"/>
<dbReference type="CDD" id="cd16917">
    <property type="entry name" value="HATPase_UhpB-NarQ-NarX-like"/>
    <property type="match status" value="1"/>
</dbReference>
<dbReference type="EMBL" id="LT629701">
    <property type="protein sequence ID" value="SDM44177.1"/>
    <property type="molecule type" value="Genomic_DNA"/>
</dbReference>
<reference evidence="12 13" key="1">
    <citation type="submission" date="2016-10" db="EMBL/GenBank/DDBJ databases">
        <authorList>
            <person name="de Groot N.N."/>
        </authorList>
    </citation>
    <scope>NUCLEOTIDE SEQUENCE [LARGE SCALE GENOMIC DNA]</scope>
    <source>
        <strain evidence="12 13">DSM 44149</strain>
    </source>
</reference>
<feature type="transmembrane region" description="Helical" evidence="9">
    <location>
        <begin position="49"/>
        <end position="69"/>
    </location>
</feature>
<evidence type="ECO:0000313" key="12">
    <source>
        <dbReference type="EMBL" id="SDM44177.1"/>
    </source>
</evidence>
<dbReference type="eggNOG" id="COG4585">
    <property type="taxonomic scope" value="Bacteria"/>
</dbReference>
<dbReference type="GO" id="GO:0000155">
    <property type="term" value="F:phosphorelay sensor kinase activity"/>
    <property type="evidence" value="ECO:0007669"/>
    <property type="project" value="InterPro"/>
</dbReference>